<keyword evidence="12" id="KW-1185">Reference proteome</keyword>
<dbReference type="OMA" id="ICADSKG"/>
<evidence type="ECO:0000256" key="1">
    <source>
        <dbReference type="ARBA" id="ARBA00004477"/>
    </source>
</evidence>
<dbReference type="OrthoDB" id="28748at2759"/>
<dbReference type="GO" id="GO:0006506">
    <property type="term" value="P:GPI anchor biosynthetic process"/>
    <property type="evidence" value="ECO:0007669"/>
    <property type="project" value="UniProtKB-UniPathway"/>
</dbReference>
<evidence type="ECO:0008006" key="13">
    <source>
        <dbReference type="Google" id="ProtNLM"/>
    </source>
</evidence>
<evidence type="ECO:0000256" key="9">
    <source>
        <dbReference type="ARBA" id="ARBA00023180"/>
    </source>
</evidence>
<evidence type="ECO:0000256" key="7">
    <source>
        <dbReference type="ARBA" id="ARBA00022989"/>
    </source>
</evidence>
<name>A0A0G4IWL2_PLABS</name>
<comment type="subcellular location">
    <subcellularLocation>
        <location evidence="1">Endoplasmic reticulum membrane</location>
        <topology evidence="1">Multi-pass membrane protein</topology>
    </subcellularLocation>
</comment>
<dbReference type="GO" id="GO:0016255">
    <property type="term" value="P:attachment of GPI anchor to protein"/>
    <property type="evidence" value="ECO:0007669"/>
    <property type="project" value="InterPro"/>
</dbReference>
<feature type="transmembrane region" description="Helical" evidence="10">
    <location>
        <begin position="496"/>
        <end position="518"/>
    </location>
</feature>
<evidence type="ECO:0000256" key="8">
    <source>
        <dbReference type="ARBA" id="ARBA00023136"/>
    </source>
</evidence>
<evidence type="ECO:0000313" key="11">
    <source>
        <dbReference type="EMBL" id="CEO99481.1"/>
    </source>
</evidence>
<keyword evidence="5 10" id="KW-0812">Transmembrane</keyword>
<dbReference type="AlphaFoldDB" id="A0A0G4IWL2"/>
<evidence type="ECO:0000256" key="10">
    <source>
        <dbReference type="SAM" id="Phobius"/>
    </source>
</evidence>
<protein>
    <recommendedName>
        <fullName evidence="13">GPI transamidase component PIG-S</fullName>
    </recommendedName>
</protein>
<gene>
    <name evidence="11" type="ORF">PBRA_001387</name>
</gene>
<dbReference type="EMBL" id="CDSF01000090">
    <property type="protein sequence ID" value="CEO99481.1"/>
    <property type="molecule type" value="Genomic_DNA"/>
</dbReference>
<keyword evidence="9" id="KW-0325">Glycoprotein</keyword>
<dbReference type="InterPro" id="IPR019540">
    <property type="entry name" value="PtdIno-glycan_biosynth_class_S"/>
</dbReference>
<keyword evidence="7 10" id="KW-1133">Transmembrane helix</keyword>
<dbReference type="STRING" id="37360.A0A0G4IWL2"/>
<keyword evidence="8 10" id="KW-0472">Membrane</keyword>
<dbReference type="PANTHER" id="PTHR21072">
    <property type="entry name" value="GPI TRANSAMIDASE COMPONENT PIG-S"/>
    <property type="match status" value="1"/>
</dbReference>
<sequence length="526" mass="58455">LTSVCARMLMGRCAVPEETVTTRVVILSCFLAYFALCAGVYMTTSRVERAPLPDLSHLPASCSDLSWQTNLHVVLADDTLSTAKPFCDRLEALLHVSVADQQQFNVLCSLVGADRLAAAMPKTEEDMQDFDDLLKTDTEDSSDITVFIIKGPKELSVLGKYKHAWITTGGKPVLELVQRCSDLVRAMWRPIVSGSDAVHQSNMQVHSQRSYLLSFSLLIDTPSKALSWSFKDVLNAHLTPFLDEIRNVFNARVDSQVVYFADIVDGINVGRNNVSFITPSQLETFIGRTKWNVESIHTPSFPALHFFIYIPPRRHTPLTIRPTAAAPASTSFMLPRWGGLVIGNSLETVNSPTDERISSVMGVVVAQIRTLLGLPLPAWSVDGVDIDQLAAPSGVAQWEVDLARRDRIRSNHASAVQTLGAFSSLLRENLQLPVEDHVAALVHNAVSSLHGCRSAIMRHEYKTAFDMCLDAHSNAQSAFFDETMIPLMYFPDEHVYAVYTPFFVPILMPVLSRTVTFIKDMKRRYT</sequence>
<comment type="similarity">
    <text evidence="3">Belongs to the PIGS family.</text>
</comment>
<feature type="non-terminal residue" evidence="11">
    <location>
        <position position="1"/>
    </location>
</feature>
<evidence type="ECO:0000256" key="3">
    <source>
        <dbReference type="ARBA" id="ARBA00005316"/>
    </source>
</evidence>
<accession>A0A0G4IWL2</accession>
<dbReference type="PANTHER" id="PTHR21072:SF13">
    <property type="entry name" value="GPI TRANSAMIDASE COMPONENT PIG-S"/>
    <property type="match status" value="1"/>
</dbReference>
<feature type="transmembrane region" description="Helical" evidence="10">
    <location>
        <begin position="20"/>
        <end position="42"/>
    </location>
</feature>
<comment type="pathway">
    <text evidence="2">Glycolipid biosynthesis; glycosylphosphatidylinositol-anchor biosynthesis.</text>
</comment>
<keyword evidence="4" id="KW-0337">GPI-anchor biosynthesis</keyword>
<evidence type="ECO:0000256" key="6">
    <source>
        <dbReference type="ARBA" id="ARBA00022824"/>
    </source>
</evidence>
<evidence type="ECO:0000256" key="5">
    <source>
        <dbReference type="ARBA" id="ARBA00022692"/>
    </source>
</evidence>
<dbReference type="Pfam" id="PF10510">
    <property type="entry name" value="PIG-S"/>
    <property type="match status" value="1"/>
</dbReference>
<organism evidence="11 12">
    <name type="scientific">Plasmodiophora brassicae</name>
    <name type="common">Clubroot disease agent</name>
    <dbReference type="NCBI Taxonomy" id="37360"/>
    <lineage>
        <taxon>Eukaryota</taxon>
        <taxon>Sar</taxon>
        <taxon>Rhizaria</taxon>
        <taxon>Endomyxa</taxon>
        <taxon>Phytomyxea</taxon>
        <taxon>Plasmodiophorida</taxon>
        <taxon>Plasmodiophoridae</taxon>
        <taxon>Plasmodiophora</taxon>
    </lineage>
</organism>
<evidence type="ECO:0000256" key="2">
    <source>
        <dbReference type="ARBA" id="ARBA00004687"/>
    </source>
</evidence>
<dbReference type="GO" id="GO:0042765">
    <property type="term" value="C:GPI-anchor transamidase complex"/>
    <property type="evidence" value="ECO:0007669"/>
    <property type="project" value="InterPro"/>
</dbReference>
<proteinExistence type="inferred from homology"/>
<reference evidence="11 12" key="1">
    <citation type="submission" date="2015-02" db="EMBL/GenBank/DDBJ databases">
        <authorList>
            <person name="Chooi Y.-H."/>
        </authorList>
    </citation>
    <scope>NUCLEOTIDE SEQUENCE [LARGE SCALE GENOMIC DNA]</scope>
    <source>
        <strain evidence="11">E3</strain>
    </source>
</reference>
<evidence type="ECO:0000313" key="12">
    <source>
        <dbReference type="Proteomes" id="UP000039324"/>
    </source>
</evidence>
<evidence type="ECO:0000256" key="4">
    <source>
        <dbReference type="ARBA" id="ARBA00022502"/>
    </source>
</evidence>
<keyword evidence="6" id="KW-0256">Endoplasmic reticulum</keyword>
<dbReference type="Proteomes" id="UP000039324">
    <property type="component" value="Unassembled WGS sequence"/>
</dbReference>
<dbReference type="UniPathway" id="UPA00196"/>